<evidence type="ECO:0000313" key="1">
    <source>
        <dbReference type="EMBL" id="KAK8503038.1"/>
    </source>
</evidence>
<keyword evidence="2" id="KW-1185">Reference proteome</keyword>
<reference evidence="1 2" key="1">
    <citation type="journal article" date="2024" name="G3 (Bethesda)">
        <title>Genome assembly of Hibiscus sabdariffa L. provides insights into metabolisms of medicinal natural products.</title>
        <authorList>
            <person name="Kim T."/>
        </authorList>
    </citation>
    <scope>NUCLEOTIDE SEQUENCE [LARGE SCALE GENOMIC DNA]</scope>
    <source>
        <strain evidence="1">TK-2024</strain>
        <tissue evidence="1">Old leaves</tissue>
    </source>
</reference>
<evidence type="ECO:0000313" key="2">
    <source>
        <dbReference type="Proteomes" id="UP001472677"/>
    </source>
</evidence>
<proteinExistence type="predicted"/>
<protein>
    <submittedName>
        <fullName evidence="1">Uncharacterized protein</fullName>
    </submittedName>
</protein>
<dbReference type="EMBL" id="JBBPBM010000156">
    <property type="protein sequence ID" value="KAK8503038.1"/>
    <property type="molecule type" value="Genomic_DNA"/>
</dbReference>
<gene>
    <name evidence="1" type="ORF">V6N12_000356</name>
</gene>
<dbReference type="Proteomes" id="UP001472677">
    <property type="component" value="Unassembled WGS sequence"/>
</dbReference>
<sequence>MAKSYLLGQASNGCEVNPSFSNVGLHGCWEWSPLSLLRSTSGGLAPEGVTNQPGSAFRSWVDPTAGLRGVGSLPVRVIGPRSGS</sequence>
<name>A0ABR2B7U3_9ROSI</name>
<comment type="caution">
    <text evidence="1">The sequence shown here is derived from an EMBL/GenBank/DDBJ whole genome shotgun (WGS) entry which is preliminary data.</text>
</comment>
<accession>A0ABR2B7U3</accession>
<organism evidence="1 2">
    <name type="scientific">Hibiscus sabdariffa</name>
    <name type="common">roselle</name>
    <dbReference type="NCBI Taxonomy" id="183260"/>
    <lineage>
        <taxon>Eukaryota</taxon>
        <taxon>Viridiplantae</taxon>
        <taxon>Streptophyta</taxon>
        <taxon>Embryophyta</taxon>
        <taxon>Tracheophyta</taxon>
        <taxon>Spermatophyta</taxon>
        <taxon>Magnoliopsida</taxon>
        <taxon>eudicotyledons</taxon>
        <taxon>Gunneridae</taxon>
        <taxon>Pentapetalae</taxon>
        <taxon>rosids</taxon>
        <taxon>malvids</taxon>
        <taxon>Malvales</taxon>
        <taxon>Malvaceae</taxon>
        <taxon>Malvoideae</taxon>
        <taxon>Hibiscus</taxon>
    </lineage>
</organism>